<keyword evidence="3" id="KW-1185">Reference proteome</keyword>
<evidence type="ECO:0000313" key="3">
    <source>
        <dbReference type="Proteomes" id="UP001303889"/>
    </source>
</evidence>
<accession>A0AAN6RVJ6</accession>
<reference evidence="2" key="1">
    <citation type="journal article" date="2023" name="Mol. Phylogenet. Evol.">
        <title>Genome-scale phylogeny and comparative genomics of the fungal order Sordariales.</title>
        <authorList>
            <person name="Hensen N."/>
            <person name="Bonometti L."/>
            <person name="Westerberg I."/>
            <person name="Brannstrom I.O."/>
            <person name="Guillou S."/>
            <person name="Cros-Aarteil S."/>
            <person name="Calhoun S."/>
            <person name="Haridas S."/>
            <person name="Kuo A."/>
            <person name="Mondo S."/>
            <person name="Pangilinan J."/>
            <person name="Riley R."/>
            <person name="LaButti K."/>
            <person name="Andreopoulos B."/>
            <person name="Lipzen A."/>
            <person name="Chen C."/>
            <person name="Yan M."/>
            <person name="Daum C."/>
            <person name="Ng V."/>
            <person name="Clum A."/>
            <person name="Steindorff A."/>
            <person name="Ohm R.A."/>
            <person name="Martin F."/>
            <person name="Silar P."/>
            <person name="Natvig D.O."/>
            <person name="Lalanne C."/>
            <person name="Gautier V."/>
            <person name="Ament-Velasquez S.L."/>
            <person name="Kruys A."/>
            <person name="Hutchinson M.I."/>
            <person name="Powell A.J."/>
            <person name="Barry K."/>
            <person name="Miller A.N."/>
            <person name="Grigoriev I.V."/>
            <person name="Debuchy R."/>
            <person name="Gladieux P."/>
            <person name="Hiltunen Thoren M."/>
            <person name="Johannesson H."/>
        </authorList>
    </citation>
    <scope>NUCLEOTIDE SEQUENCE</scope>
    <source>
        <strain evidence="2">CBS 103.79</strain>
    </source>
</reference>
<dbReference type="AlphaFoldDB" id="A0AAN6RVJ6"/>
<sequence length="225" mass="24832">MDYRPPRASNTKAVSWEFVKDQIDTCTTEHACGCVGHGPAVPLDVWYPTVTLSKGTSLPCKGLTPAICTVTPTRLLDLGPPHSKTPVKLIETSQTQPHGPYFALSHCWGKTGRPTKTLTTNLGSFLQKLPPLPLTFEDTLSVARQLGVRYVWIDSLCIVQDDPDDWARVRRQVPGMRGHQGCILACTSGIHFSLFRLQTSITHRCFQYASFNSNPIAQVLVVTTN</sequence>
<gene>
    <name evidence="2" type="ORF">C8A05DRAFT_14045</name>
</gene>
<evidence type="ECO:0000313" key="2">
    <source>
        <dbReference type="EMBL" id="KAK3904053.1"/>
    </source>
</evidence>
<protein>
    <recommendedName>
        <fullName evidence="1">Heterokaryon incompatibility domain-containing protein</fullName>
    </recommendedName>
</protein>
<feature type="domain" description="Heterokaryon incompatibility" evidence="1">
    <location>
        <begin position="101"/>
        <end position="168"/>
    </location>
</feature>
<evidence type="ECO:0000259" key="1">
    <source>
        <dbReference type="Pfam" id="PF06985"/>
    </source>
</evidence>
<dbReference type="PANTHER" id="PTHR33112:SF16">
    <property type="entry name" value="HETEROKARYON INCOMPATIBILITY DOMAIN-CONTAINING PROTEIN"/>
    <property type="match status" value="1"/>
</dbReference>
<organism evidence="2 3">
    <name type="scientific">Staphylotrichum tortipilum</name>
    <dbReference type="NCBI Taxonomy" id="2831512"/>
    <lineage>
        <taxon>Eukaryota</taxon>
        <taxon>Fungi</taxon>
        <taxon>Dikarya</taxon>
        <taxon>Ascomycota</taxon>
        <taxon>Pezizomycotina</taxon>
        <taxon>Sordariomycetes</taxon>
        <taxon>Sordariomycetidae</taxon>
        <taxon>Sordariales</taxon>
        <taxon>Chaetomiaceae</taxon>
        <taxon>Staphylotrichum</taxon>
    </lineage>
</organism>
<dbReference type="InterPro" id="IPR010730">
    <property type="entry name" value="HET"/>
</dbReference>
<reference evidence="2" key="2">
    <citation type="submission" date="2023-05" db="EMBL/GenBank/DDBJ databases">
        <authorList>
            <consortium name="Lawrence Berkeley National Laboratory"/>
            <person name="Steindorff A."/>
            <person name="Hensen N."/>
            <person name="Bonometti L."/>
            <person name="Westerberg I."/>
            <person name="Brannstrom I.O."/>
            <person name="Guillou S."/>
            <person name="Cros-Aarteil S."/>
            <person name="Calhoun S."/>
            <person name="Haridas S."/>
            <person name="Kuo A."/>
            <person name="Mondo S."/>
            <person name="Pangilinan J."/>
            <person name="Riley R."/>
            <person name="Labutti K."/>
            <person name="Andreopoulos B."/>
            <person name="Lipzen A."/>
            <person name="Chen C."/>
            <person name="Yanf M."/>
            <person name="Daum C."/>
            <person name="Ng V."/>
            <person name="Clum A."/>
            <person name="Ohm R."/>
            <person name="Martin F."/>
            <person name="Silar P."/>
            <person name="Natvig D."/>
            <person name="Lalanne C."/>
            <person name="Gautier V."/>
            <person name="Ament-Velasquez S.L."/>
            <person name="Kruys A."/>
            <person name="Hutchinson M.I."/>
            <person name="Powell A.J."/>
            <person name="Barry K."/>
            <person name="Miller A.N."/>
            <person name="Grigoriev I.V."/>
            <person name="Debuchy R."/>
            <person name="Gladieux P."/>
            <person name="Thoren M.H."/>
            <person name="Johannesson H."/>
        </authorList>
    </citation>
    <scope>NUCLEOTIDE SEQUENCE</scope>
    <source>
        <strain evidence="2">CBS 103.79</strain>
    </source>
</reference>
<proteinExistence type="predicted"/>
<comment type="caution">
    <text evidence="2">The sequence shown here is derived from an EMBL/GenBank/DDBJ whole genome shotgun (WGS) entry which is preliminary data.</text>
</comment>
<dbReference type="Proteomes" id="UP001303889">
    <property type="component" value="Unassembled WGS sequence"/>
</dbReference>
<dbReference type="PANTHER" id="PTHR33112">
    <property type="entry name" value="DOMAIN PROTEIN, PUTATIVE-RELATED"/>
    <property type="match status" value="1"/>
</dbReference>
<name>A0AAN6RVJ6_9PEZI</name>
<dbReference type="Pfam" id="PF06985">
    <property type="entry name" value="HET"/>
    <property type="match status" value="1"/>
</dbReference>
<dbReference type="EMBL" id="MU855416">
    <property type="protein sequence ID" value="KAK3904053.1"/>
    <property type="molecule type" value="Genomic_DNA"/>
</dbReference>